<sequence>MSHTELPTSATNFSVEGDIEMTERATDAHGFGDLNQGNQGKFANMRYPDLKSTSRGTLLSTVNIIAEYFFDSNVGWILSCCHSNIGARLKKILRNKGKVKEEVKGIYERDPNSSIQKHLDSHLVEIKFTIILYLHKHLDLD</sequence>
<gene>
    <name evidence="1" type="ORF">MKW98_011158</name>
</gene>
<organism evidence="1 2">
    <name type="scientific">Papaver atlanticum</name>
    <dbReference type="NCBI Taxonomy" id="357466"/>
    <lineage>
        <taxon>Eukaryota</taxon>
        <taxon>Viridiplantae</taxon>
        <taxon>Streptophyta</taxon>
        <taxon>Embryophyta</taxon>
        <taxon>Tracheophyta</taxon>
        <taxon>Spermatophyta</taxon>
        <taxon>Magnoliopsida</taxon>
        <taxon>Ranunculales</taxon>
        <taxon>Papaveraceae</taxon>
        <taxon>Papaveroideae</taxon>
        <taxon>Papaver</taxon>
    </lineage>
</organism>
<evidence type="ECO:0000313" key="2">
    <source>
        <dbReference type="Proteomes" id="UP001202328"/>
    </source>
</evidence>
<reference evidence="1" key="1">
    <citation type="submission" date="2022-04" db="EMBL/GenBank/DDBJ databases">
        <title>A functionally conserved STORR gene fusion in Papaver species that diverged 16.8 million years ago.</title>
        <authorList>
            <person name="Catania T."/>
        </authorList>
    </citation>
    <scope>NUCLEOTIDE SEQUENCE</scope>
    <source>
        <strain evidence="1">S-188037</strain>
    </source>
</reference>
<evidence type="ECO:0000313" key="1">
    <source>
        <dbReference type="EMBL" id="KAI3958470.1"/>
    </source>
</evidence>
<dbReference type="Proteomes" id="UP001202328">
    <property type="component" value="Unassembled WGS sequence"/>
</dbReference>
<accession>A0AAD4TIQ4</accession>
<proteinExistence type="predicted"/>
<dbReference type="AlphaFoldDB" id="A0AAD4TIQ4"/>
<keyword evidence="2" id="KW-1185">Reference proteome</keyword>
<protein>
    <submittedName>
        <fullName evidence="1">Uncharacterized protein</fullName>
    </submittedName>
</protein>
<feature type="non-terminal residue" evidence="1">
    <location>
        <position position="1"/>
    </location>
</feature>
<dbReference type="EMBL" id="JAJJMB010001160">
    <property type="protein sequence ID" value="KAI3958470.1"/>
    <property type="molecule type" value="Genomic_DNA"/>
</dbReference>
<comment type="caution">
    <text evidence="1">The sequence shown here is derived from an EMBL/GenBank/DDBJ whole genome shotgun (WGS) entry which is preliminary data.</text>
</comment>
<name>A0AAD4TIQ4_9MAGN</name>